<evidence type="ECO:0000256" key="1">
    <source>
        <dbReference type="ARBA" id="ARBA00009809"/>
    </source>
</evidence>
<evidence type="ECO:0000259" key="3">
    <source>
        <dbReference type="Pfam" id="PF01301"/>
    </source>
</evidence>
<dbReference type="PRINTS" id="PR00742">
    <property type="entry name" value="GLHYDRLASE35"/>
</dbReference>
<dbReference type="GO" id="GO:0004553">
    <property type="term" value="F:hydrolase activity, hydrolyzing O-glycosyl compounds"/>
    <property type="evidence" value="ECO:0007669"/>
    <property type="project" value="InterPro"/>
</dbReference>
<dbReference type="InterPro" id="IPR001944">
    <property type="entry name" value="Glycoside_Hdrlase_35"/>
</dbReference>
<comment type="caution">
    <text evidence="5">The sequence shown here is derived from an EMBL/GenBank/DDBJ whole genome shotgun (WGS) entry which is preliminary data.</text>
</comment>
<dbReference type="PANTHER" id="PTHR23421">
    <property type="entry name" value="BETA-GALACTOSIDASE RELATED"/>
    <property type="match status" value="1"/>
</dbReference>
<evidence type="ECO:0000313" key="5">
    <source>
        <dbReference type="EMBL" id="HFI91697.1"/>
    </source>
</evidence>
<feature type="domain" description="Glycoside hydrolase 35 catalytic" evidence="3">
    <location>
        <begin position="8"/>
        <end position="204"/>
    </location>
</feature>
<reference evidence="5" key="1">
    <citation type="journal article" date="2020" name="mSystems">
        <title>Genome- and Community-Level Interaction Insights into Carbon Utilization and Element Cycling Functions of Hydrothermarchaeota in Hydrothermal Sediment.</title>
        <authorList>
            <person name="Zhou Z."/>
            <person name="Liu Y."/>
            <person name="Xu W."/>
            <person name="Pan J."/>
            <person name="Luo Z.H."/>
            <person name="Li M."/>
        </authorList>
    </citation>
    <scope>NUCLEOTIDE SEQUENCE [LARGE SCALE GENOMIC DNA]</scope>
    <source>
        <strain evidence="5">SpSt-479</strain>
    </source>
</reference>
<comment type="similarity">
    <text evidence="1 2">Belongs to the glycosyl hydrolase 35 family.</text>
</comment>
<dbReference type="GO" id="GO:0005975">
    <property type="term" value="P:carbohydrate metabolic process"/>
    <property type="evidence" value="ECO:0007669"/>
    <property type="project" value="InterPro"/>
</dbReference>
<dbReference type="Pfam" id="PF01301">
    <property type="entry name" value="Glyco_hydro_35"/>
    <property type="match status" value="1"/>
</dbReference>
<dbReference type="InterPro" id="IPR031330">
    <property type="entry name" value="Gly_Hdrlase_35_cat"/>
</dbReference>
<name>A0A7V3E7U2_9BACT</name>
<evidence type="ECO:0000256" key="2">
    <source>
        <dbReference type="RuleBase" id="RU003679"/>
    </source>
</evidence>
<dbReference type="InterPro" id="IPR017853">
    <property type="entry name" value="GH"/>
</dbReference>
<protein>
    <recommendedName>
        <fullName evidence="6">Beta-galactosidase</fullName>
    </recommendedName>
</protein>
<dbReference type="AlphaFoldDB" id="A0A7V3E7U2"/>
<dbReference type="Pfam" id="PF22369">
    <property type="entry name" value="GLMA_2nd"/>
    <property type="match status" value="1"/>
</dbReference>
<evidence type="ECO:0008006" key="6">
    <source>
        <dbReference type="Google" id="ProtNLM"/>
    </source>
</evidence>
<organism evidence="5">
    <name type="scientific">Ignavibacterium album</name>
    <dbReference type="NCBI Taxonomy" id="591197"/>
    <lineage>
        <taxon>Bacteria</taxon>
        <taxon>Pseudomonadati</taxon>
        <taxon>Ignavibacteriota</taxon>
        <taxon>Ignavibacteria</taxon>
        <taxon>Ignavibacteriales</taxon>
        <taxon>Ignavibacteriaceae</taxon>
        <taxon>Ignavibacterium</taxon>
    </lineage>
</organism>
<evidence type="ECO:0000259" key="4">
    <source>
        <dbReference type="Pfam" id="PF22369"/>
    </source>
</evidence>
<dbReference type="InterPro" id="IPR054746">
    <property type="entry name" value="GLMA-like_second"/>
</dbReference>
<dbReference type="Gene3D" id="3.20.20.80">
    <property type="entry name" value="Glycosidases"/>
    <property type="match status" value="1"/>
</dbReference>
<proteinExistence type="inferred from homology"/>
<feature type="domain" description="GLMA-like second" evidence="4">
    <location>
        <begin position="471"/>
        <end position="596"/>
    </location>
</feature>
<accession>A0A7V3E7U2</accession>
<dbReference type="SUPFAM" id="SSF51445">
    <property type="entry name" value="(Trans)glycosidases"/>
    <property type="match status" value="1"/>
</dbReference>
<sequence length="706" mass="82237">MENSKNYFIRNNKEKFLISGEIHYFRINPKYWKKHLKLLKESGADTVSTYIPWDWHEIEEGKFDFDGKTDPARNLIQFIKLCKNENLEMIVKPGPYILAEYKNQGLPSWLLKKLSKNAFALDESGNIISPDLVSYLSDEFLEYAFKWYDKVLPLISANQIKNAGPISMMQVCNEIGVFQWLSGKVDYNPKVQKMFKSFLTEKYKSIEELSLNYSASYSNFDEVKTPSGKIETKSDYCAYYDFHLFFRYYFNEYISLLKNKIRSYGIEIQLTHNIPGWIYGNASELPMLISTYTEIMKNHPDIIFGLDHIPEFVSFRNAHSDLACNKILEALQPDAPVWAAEFQAGTREHHVRAYANELETFYFASIAHGLKGFNYYMFSQGVNPKGKGYYGKTFYFQTALDNRANKNQLYDSIKKVNSFIRKNESELVQSKSKSDIAVGIYLPYFYTELTTSQLLKEKRLDVSKLDLYLDPRFIREEIFFNGLLRSLQTLNYSYDVFNLESGNISNALKFKQLWVVSTEFMDERTQEFLSEYVLNGGNLVLYPTIPQYNLYLNKCDILQSKLNLDFKTDLSGNLIDFMDIEDVFTVFPQKIIFNEPEQNGLACTDDNKICAISKKVGKGKITVLGFTFGYTSDEHLEVYDRVIKNAGIKNNSLSKDKDLQITVRTGGKYRFIFVLNYHNEQKKFAYKKNNYIIKPYSYRVIKEKLS</sequence>
<gene>
    <name evidence="5" type="ORF">ENS31_09260</name>
</gene>
<dbReference type="EMBL" id="DSUJ01000008">
    <property type="protein sequence ID" value="HFI91697.1"/>
    <property type="molecule type" value="Genomic_DNA"/>
</dbReference>